<dbReference type="SUPFAM" id="SSF47384">
    <property type="entry name" value="Homodimeric domain of signal transducing histidine kinase"/>
    <property type="match status" value="1"/>
</dbReference>
<dbReference type="Gene3D" id="3.30.565.10">
    <property type="entry name" value="Histidine kinase-like ATPase, C-terminal domain"/>
    <property type="match status" value="1"/>
</dbReference>
<evidence type="ECO:0000259" key="12">
    <source>
        <dbReference type="PROSITE" id="PS50109"/>
    </source>
</evidence>
<evidence type="ECO:0000256" key="5">
    <source>
        <dbReference type="ARBA" id="ARBA00022679"/>
    </source>
</evidence>
<evidence type="ECO:0000313" key="13">
    <source>
        <dbReference type="EMBL" id="TDV44123.1"/>
    </source>
</evidence>
<keyword evidence="7" id="KW-0418">Kinase</keyword>
<proteinExistence type="predicted"/>
<dbReference type="SMART" id="SM00388">
    <property type="entry name" value="HisKA"/>
    <property type="match status" value="1"/>
</dbReference>
<evidence type="ECO:0000256" key="1">
    <source>
        <dbReference type="ARBA" id="ARBA00000085"/>
    </source>
</evidence>
<dbReference type="Pfam" id="PF00512">
    <property type="entry name" value="HisKA"/>
    <property type="match status" value="1"/>
</dbReference>
<evidence type="ECO:0000256" key="10">
    <source>
        <dbReference type="ARBA" id="ARBA00023136"/>
    </source>
</evidence>
<dbReference type="InterPro" id="IPR005467">
    <property type="entry name" value="His_kinase_dom"/>
</dbReference>
<keyword evidence="5" id="KW-0808">Transferase</keyword>
<dbReference type="Proteomes" id="UP000294927">
    <property type="component" value="Unassembled WGS sequence"/>
</dbReference>
<feature type="transmembrane region" description="Helical" evidence="11">
    <location>
        <begin position="20"/>
        <end position="40"/>
    </location>
</feature>
<dbReference type="OrthoDB" id="9786919at2"/>
<evidence type="ECO:0000256" key="6">
    <source>
        <dbReference type="ARBA" id="ARBA00022692"/>
    </source>
</evidence>
<dbReference type="PRINTS" id="PR00344">
    <property type="entry name" value="BCTRLSENSOR"/>
</dbReference>
<dbReference type="EMBL" id="SOCP01000014">
    <property type="protein sequence ID" value="TDV44123.1"/>
    <property type="molecule type" value="Genomic_DNA"/>
</dbReference>
<keyword evidence="8 11" id="KW-1133">Transmembrane helix</keyword>
<dbReference type="InterPro" id="IPR036890">
    <property type="entry name" value="HATPase_C_sf"/>
</dbReference>
<evidence type="ECO:0000256" key="4">
    <source>
        <dbReference type="ARBA" id="ARBA00022553"/>
    </source>
</evidence>
<dbReference type="InterPro" id="IPR003594">
    <property type="entry name" value="HATPase_dom"/>
</dbReference>
<dbReference type="RefSeq" id="WP_133906592.1">
    <property type="nucleotide sequence ID" value="NZ_SOCP01000014.1"/>
</dbReference>
<feature type="transmembrane region" description="Helical" evidence="11">
    <location>
        <begin position="144"/>
        <end position="167"/>
    </location>
</feature>
<keyword evidence="14" id="KW-1185">Reference proteome</keyword>
<evidence type="ECO:0000256" key="9">
    <source>
        <dbReference type="ARBA" id="ARBA00023012"/>
    </source>
</evidence>
<dbReference type="Gene3D" id="1.10.287.130">
    <property type="match status" value="1"/>
</dbReference>
<keyword evidence="9" id="KW-0902">Two-component regulatory system</keyword>
<dbReference type="SMART" id="SM00387">
    <property type="entry name" value="HATPase_c"/>
    <property type="match status" value="1"/>
</dbReference>
<comment type="catalytic activity">
    <reaction evidence="1">
        <text>ATP + protein L-histidine = ADP + protein N-phospho-L-histidine.</text>
        <dbReference type="EC" id="2.7.13.3"/>
    </reaction>
</comment>
<dbReference type="Pfam" id="PF02518">
    <property type="entry name" value="HATPase_c"/>
    <property type="match status" value="1"/>
</dbReference>
<dbReference type="PANTHER" id="PTHR45436:SF5">
    <property type="entry name" value="SENSOR HISTIDINE KINASE TRCS"/>
    <property type="match status" value="1"/>
</dbReference>
<protein>
    <recommendedName>
        <fullName evidence="3">histidine kinase</fullName>
        <ecNumber evidence="3">2.7.13.3</ecNumber>
    </recommendedName>
</protein>
<dbReference type="InterPro" id="IPR036097">
    <property type="entry name" value="HisK_dim/P_sf"/>
</dbReference>
<dbReference type="SUPFAM" id="SSF55874">
    <property type="entry name" value="ATPase domain of HSP90 chaperone/DNA topoisomerase II/histidine kinase"/>
    <property type="match status" value="1"/>
</dbReference>
<dbReference type="CDD" id="cd00075">
    <property type="entry name" value="HATPase"/>
    <property type="match status" value="1"/>
</dbReference>
<dbReference type="EC" id="2.7.13.3" evidence="3"/>
<evidence type="ECO:0000313" key="14">
    <source>
        <dbReference type="Proteomes" id="UP000294927"/>
    </source>
</evidence>
<evidence type="ECO:0000256" key="8">
    <source>
        <dbReference type="ARBA" id="ARBA00022989"/>
    </source>
</evidence>
<keyword evidence="6 11" id="KW-0812">Transmembrane</keyword>
<dbReference type="CDD" id="cd00082">
    <property type="entry name" value="HisKA"/>
    <property type="match status" value="1"/>
</dbReference>
<evidence type="ECO:0000256" key="2">
    <source>
        <dbReference type="ARBA" id="ARBA00004236"/>
    </source>
</evidence>
<evidence type="ECO:0000256" key="3">
    <source>
        <dbReference type="ARBA" id="ARBA00012438"/>
    </source>
</evidence>
<dbReference type="GO" id="GO:0005886">
    <property type="term" value="C:plasma membrane"/>
    <property type="evidence" value="ECO:0007669"/>
    <property type="project" value="UniProtKB-SubCell"/>
</dbReference>
<dbReference type="InterPro" id="IPR003661">
    <property type="entry name" value="HisK_dim/P_dom"/>
</dbReference>
<comment type="subcellular location">
    <subcellularLocation>
        <location evidence="2">Cell membrane</location>
    </subcellularLocation>
</comment>
<dbReference type="PROSITE" id="PS50109">
    <property type="entry name" value="HIS_KIN"/>
    <property type="match status" value="1"/>
</dbReference>
<comment type="caution">
    <text evidence="13">The sequence shown here is derived from an EMBL/GenBank/DDBJ whole genome shotgun (WGS) entry which is preliminary data.</text>
</comment>
<name>A0A4R7V3Z8_9PSEU</name>
<keyword evidence="4" id="KW-0597">Phosphoprotein</keyword>
<dbReference type="InterPro" id="IPR050428">
    <property type="entry name" value="TCS_sensor_his_kinase"/>
</dbReference>
<dbReference type="PANTHER" id="PTHR45436">
    <property type="entry name" value="SENSOR HISTIDINE KINASE YKOH"/>
    <property type="match status" value="1"/>
</dbReference>
<accession>A0A4R7V3Z8</accession>
<feature type="domain" description="Histidine kinase" evidence="12">
    <location>
        <begin position="187"/>
        <end position="394"/>
    </location>
</feature>
<evidence type="ECO:0000256" key="11">
    <source>
        <dbReference type="SAM" id="Phobius"/>
    </source>
</evidence>
<organism evidence="13 14">
    <name type="scientific">Actinophytocola oryzae</name>
    <dbReference type="NCBI Taxonomy" id="502181"/>
    <lineage>
        <taxon>Bacteria</taxon>
        <taxon>Bacillati</taxon>
        <taxon>Actinomycetota</taxon>
        <taxon>Actinomycetes</taxon>
        <taxon>Pseudonocardiales</taxon>
        <taxon>Pseudonocardiaceae</taxon>
    </lineage>
</organism>
<dbReference type="AlphaFoldDB" id="A0A4R7V3Z8"/>
<dbReference type="InterPro" id="IPR004358">
    <property type="entry name" value="Sig_transdc_His_kin-like_C"/>
</dbReference>
<keyword evidence="10 11" id="KW-0472">Membrane</keyword>
<reference evidence="13 14" key="1">
    <citation type="submission" date="2019-03" db="EMBL/GenBank/DDBJ databases">
        <title>Genomic Encyclopedia of Archaeal and Bacterial Type Strains, Phase II (KMG-II): from individual species to whole genera.</title>
        <authorList>
            <person name="Goeker M."/>
        </authorList>
    </citation>
    <scope>NUCLEOTIDE SEQUENCE [LARGE SCALE GENOMIC DNA]</scope>
    <source>
        <strain evidence="13 14">DSM 45499</strain>
    </source>
</reference>
<sequence length="394" mass="42041">MSRDPDTRLVRRTMARLGLQSAAAVLVAVTLLGVAVVLIIQHTQVEQQNSQLATAIATADDVTDPPAGVWLTVRRGGRTVSTPRSPRGLPDEASLGAVAADGMSRTVDVHSGHHEYRVRTDRRGDAVVQAALDLRYAHEERDRLLQVLLLAGGVGLLIAGLTGAWVARRAVTPLVAALALQRRFVADAGHELRTPLTLLSTRAQMLRRRMPAESEVDGLVADTHELAAILDDLLLAADPREQTPRRPVDLAALLGQAVAAAEPAAHERGVRLSLTTVPAKVHGYEGGLRRAVNALLDNGIRHAQAAVRVVLTSSGRRVRVDVVDDGPGIEAALLPTLFTRFASVPADTTRDERRRYGLGLSLVSEIAARHGGTVTARNHEDGGAVLSLTLPRSD</sequence>
<gene>
    <name evidence="13" type="ORF">CLV71_11432</name>
</gene>
<evidence type="ECO:0000256" key="7">
    <source>
        <dbReference type="ARBA" id="ARBA00022777"/>
    </source>
</evidence>
<dbReference type="GO" id="GO:0000155">
    <property type="term" value="F:phosphorelay sensor kinase activity"/>
    <property type="evidence" value="ECO:0007669"/>
    <property type="project" value="InterPro"/>
</dbReference>